<organism evidence="2 3">
    <name type="scientific">Rhizoctonia solani</name>
    <dbReference type="NCBI Taxonomy" id="456999"/>
    <lineage>
        <taxon>Eukaryota</taxon>
        <taxon>Fungi</taxon>
        <taxon>Dikarya</taxon>
        <taxon>Basidiomycota</taxon>
        <taxon>Agaricomycotina</taxon>
        <taxon>Agaricomycetes</taxon>
        <taxon>Cantharellales</taxon>
        <taxon>Ceratobasidiaceae</taxon>
        <taxon>Rhizoctonia</taxon>
    </lineage>
</organism>
<reference evidence="2 3" key="1">
    <citation type="submission" date="2015-07" db="EMBL/GenBank/DDBJ databases">
        <authorList>
            <person name="Noorani M."/>
        </authorList>
    </citation>
    <scope>NUCLEOTIDE SEQUENCE [LARGE SCALE GENOMIC DNA]</scope>
    <source>
        <strain evidence="2">BBA 69670</strain>
    </source>
</reference>
<accession>A0A0K6G5E1</accession>
<name>A0A0K6G5E1_9AGAM</name>
<feature type="region of interest" description="Disordered" evidence="1">
    <location>
        <begin position="12"/>
        <end position="77"/>
    </location>
</feature>
<feature type="compositionally biased region" description="Polar residues" evidence="1">
    <location>
        <begin position="22"/>
        <end position="47"/>
    </location>
</feature>
<keyword evidence="3" id="KW-1185">Reference proteome</keyword>
<evidence type="ECO:0000256" key="1">
    <source>
        <dbReference type="SAM" id="MobiDB-lite"/>
    </source>
</evidence>
<dbReference type="AlphaFoldDB" id="A0A0K6G5E1"/>
<evidence type="ECO:0000313" key="2">
    <source>
        <dbReference type="EMBL" id="CUA73452.1"/>
    </source>
</evidence>
<feature type="compositionally biased region" description="Acidic residues" evidence="1">
    <location>
        <begin position="64"/>
        <end position="77"/>
    </location>
</feature>
<evidence type="ECO:0000313" key="3">
    <source>
        <dbReference type="Proteomes" id="UP000044841"/>
    </source>
</evidence>
<dbReference type="Proteomes" id="UP000044841">
    <property type="component" value="Unassembled WGS sequence"/>
</dbReference>
<sequence>MILRALSLDYFAPGSTEPPMATRSQPQETTNQTWEFLNSPEDINNPQPIKELVPQDPNNHSESPDAEIEESEYNSAEEDMPASNLMVGWTSAGFRASIMSHFDIHAAVALLAKDVLELREDVDEIYRSLCRLDEPGSIAKRRGRFRFWFRNSNNTNSVAAPAIQWGEISKDYDRLLLDSRRLATTVANAVEDFRTDMFPLLQDNTVPVAHKMKKLDKFIATTKEVDQSAENTSKELSRMPGRMNNFHISYESCGSATRSPPANHQTNLDERMSVLNTDIRNLVKDIRRYTDKHDQEWNQLRESIPRKDDDKVGELIITAIGELLGPTGCESVLVGGLLIEGGKKTKIYYKSKVLGEAKAAAAVTRTQAKITQARLNLNEKKLALKGLENKADGPGLHQAIQGRVMITESRTQDICKRLEAIAKIWAVVRADTQVLHGIWKRAVEKESNPANTRALSESESAVKGEVPEECHGGLCATSSERHTITQLYENLENVLINYANAVA</sequence>
<proteinExistence type="predicted"/>
<gene>
    <name evidence="2" type="ORF">RSOLAG22IIIB_10806</name>
</gene>
<dbReference type="EMBL" id="CYGV01001385">
    <property type="protein sequence ID" value="CUA73452.1"/>
    <property type="molecule type" value="Genomic_DNA"/>
</dbReference>
<protein>
    <submittedName>
        <fullName evidence="2">Uncharacterized protein</fullName>
    </submittedName>
</protein>